<dbReference type="OrthoDB" id="3809801at2"/>
<dbReference type="EMBL" id="VUKA01000001">
    <property type="protein sequence ID" value="KAA2214972.1"/>
    <property type="molecule type" value="Genomic_DNA"/>
</dbReference>
<keyword evidence="1" id="KW-0378">Hydrolase</keyword>
<keyword evidence="2" id="KW-1185">Reference proteome</keyword>
<gene>
    <name evidence="1" type="ORF">F0Q34_04650</name>
</gene>
<dbReference type="InterPro" id="IPR023346">
    <property type="entry name" value="Lysozyme-like_dom_sf"/>
</dbReference>
<dbReference type="Proteomes" id="UP000322110">
    <property type="component" value="Unassembled WGS sequence"/>
</dbReference>
<accession>A0A5B2TKJ4</accession>
<dbReference type="SUPFAM" id="SSF47090">
    <property type="entry name" value="PGBD-like"/>
    <property type="match status" value="1"/>
</dbReference>
<name>A0A5B2TKJ4_9PROT</name>
<reference evidence="1 2" key="1">
    <citation type="journal article" date="2015" name="Int. J. Syst. Evol. Microbiol.">
        <title>Roseomonas oryzae sp. nov., isolated from paddy rhizosphere soil.</title>
        <authorList>
            <person name="Ramaprasad E.V."/>
            <person name="Sasikala Ch."/>
            <person name="Ramana Ch.V."/>
        </authorList>
    </citation>
    <scope>NUCLEOTIDE SEQUENCE [LARGE SCALE GENOMIC DNA]</scope>
    <source>
        <strain evidence="1 2">KCTC 42542</strain>
    </source>
</reference>
<dbReference type="InterPro" id="IPR052354">
    <property type="entry name" value="Cell_Wall_Dynamics_Protein"/>
</dbReference>
<dbReference type="InterPro" id="IPR036365">
    <property type="entry name" value="PGBD-like_sf"/>
</dbReference>
<dbReference type="GO" id="GO:0016787">
    <property type="term" value="F:hydrolase activity"/>
    <property type="evidence" value="ECO:0007669"/>
    <property type="project" value="UniProtKB-KW"/>
</dbReference>
<dbReference type="SUPFAM" id="SSF53955">
    <property type="entry name" value="Lysozyme-like"/>
    <property type="match status" value="1"/>
</dbReference>
<proteinExistence type="predicted"/>
<comment type="caution">
    <text evidence="1">The sequence shown here is derived from an EMBL/GenBank/DDBJ whole genome shotgun (WGS) entry which is preliminary data.</text>
</comment>
<evidence type="ECO:0000313" key="2">
    <source>
        <dbReference type="Proteomes" id="UP000322110"/>
    </source>
</evidence>
<organism evidence="1 2">
    <name type="scientific">Teichococcus oryzae</name>
    <dbReference type="NCBI Taxonomy" id="1608942"/>
    <lineage>
        <taxon>Bacteria</taxon>
        <taxon>Pseudomonadati</taxon>
        <taxon>Pseudomonadota</taxon>
        <taxon>Alphaproteobacteria</taxon>
        <taxon>Acetobacterales</taxon>
        <taxon>Roseomonadaceae</taxon>
        <taxon>Roseomonas</taxon>
    </lineage>
</organism>
<evidence type="ECO:0000313" key="1">
    <source>
        <dbReference type="EMBL" id="KAA2214972.1"/>
    </source>
</evidence>
<dbReference type="AlphaFoldDB" id="A0A5B2TKJ4"/>
<protein>
    <submittedName>
        <fullName evidence="1">Glycoside hydrolase family 19 protein</fullName>
    </submittedName>
</protein>
<dbReference type="PANTHER" id="PTHR34408">
    <property type="entry name" value="FAMILY PROTEIN, PUTATIVE-RELATED"/>
    <property type="match status" value="1"/>
</dbReference>
<dbReference type="Gene3D" id="1.10.530.10">
    <property type="match status" value="1"/>
</dbReference>
<dbReference type="RefSeq" id="WP_149810926.1">
    <property type="nucleotide sequence ID" value="NZ_VUKA01000001.1"/>
</dbReference>
<sequence>MLTLSQLRQLYPSARHDHVQAFTDQSGPLFRRAGLDATALRCHFFLAQTGHESDGLRARAENLSYSAARLMQVWPGRFPSLQAALPFAGDPEKLAEKVYGGRMGNDRPGDGFRFRGRGYIQITGRDAYREIGLRTGLDLEAEPDLANEPAHALAVACGYWAWKRLNAVADAGDYAGLTRRINGGLVGLQDRFAWLERVQRCMPWPAPAALSIATLKAVQSALKARGLYDGSVDGVIGRRSLAAIATFRAEAALAPGTELDDRVLEALGVVQAVPLPGH</sequence>
<dbReference type="PANTHER" id="PTHR34408:SF1">
    <property type="entry name" value="GLYCOSYL HYDROLASE FAMILY 19 DOMAIN-CONTAINING PROTEIN HI_1415"/>
    <property type="match status" value="1"/>
</dbReference>